<dbReference type="GO" id="GO:0005634">
    <property type="term" value="C:nucleus"/>
    <property type="evidence" value="ECO:0007669"/>
    <property type="project" value="TreeGrafter"/>
</dbReference>
<feature type="region of interest" description="Disordered" evidence="1">
    <location>
        <begin position="89"/>
        <end position="111"/>
    </location>
</feature>
<sequence>MIATVAESRRELSFLMPSQLPDKPWDFGPVLNLLESLRYDSVDSSQALLTPAHDPVGNANHTSVDKEGDRTAASLGDFSKIWNFLGVPADLPPPEVPPTETPPANQDAYNSDGAIYCPPAIQNKEIEWGYSKDAQASLSRNSLDDPRDSKATTDDEQPMGLSKRQKKRRSRSQKKALKEKEVERGFENKVHTPFTPNHQASRIPKTSKSHLSVSEDESVRRAMLELGTPAKKASLHTIVPETPTPQKSRSRADIPSKDGQIAVSLGDENDYLAGLGTGSSNFKMLKKLPSKGSRTKQKSSSPPKRQLVTPGPAAHVQTRPTQTNPNVCPVSEHRKGKGHVPITIRHQSYPISADSSGVQYTTVSTPLVPSQVLVTPTPTSALLYQYPQYPSALLSPWNGYGFPPVSTLQPNFQLTPVISRPNIGSHPPTTTLTIRHGEDRHWHFLLKLIHDFGEDKKWLVSPMQLSNNNTAREGIHVFVDASNIFIGFNDTLKRLQGIHPKARTQALDISFDSLVLLMERRRPVAKRVLVGSSPLLPAFETAKAVGYEVNILDKVFKTKELTERQMFFKEVDRHGWSKAQALRRQRSGSSSDSEMITPANTSQTVQKMVEQGVDEVVHMKMLESIVDVEVPSTIVLATGDAAEAEYSKGFMAQVKRALKKGWKVELISWKKHTSNAYRDRNFQARWQGKFKIIELDDYAEDLLDT</sequence>
<dbReference type="GO" id="GO:0005085">
    <property type="term" value="F:guanyl-nucleotide exchange factor activity"/>
    <property type="evidence" value="ECO:0007669"/>
    <property type="project" value="TreeGrafter"/>
</dbReference>
<evidence type="ECO:0000256" key="1">
    <source>
        <dbReference type="SAM" id="MobiDB-lite"/>
    </source>
</evidence>
<reference evidence="2" key="1">
    <citation type="journal article" date="2020" name="Stud. Mycol.">
        <title>101 Dothideomycetes genomes: a test case for predicting lifestyles and emergence of pathogens.</title>
        <authorList>
            <person name="Haridas S."/>
            <person name="Albert R."/>
            <person name="Binder M."/>
            <person name="Bloem J."/>
            <person name="Labutti K."/>
            <person name="Salamov A."/>
            <person name="Andreopoulos B."/>
            <person name="Baker S."/>
            <person name="Barry K."/>
            <person name="Bills G."/>
            <person name="Bluhm B."/>
            <person name="Cannon C."/>
            <person name="Castanera R."/>
            <person name="Culley D."/>
            <person name="Daum C."/>
            <person name="Ezra D."/>
            <person name="Gonzalez J."/>
            <person name="Henrissat B."/>
            <person name="Kuo A."/>
            <person name="Liang C."/>
            <person name="Lipzen A."/>
            <person name="Lutzoni F."/>
            <person name="Magnuson J."/>
            <person name="Mondo S."/>
            <person name="Nolan M."/>
            <person name="Ohm R."/>
            <person name="Pangilinan J."/>
            <person name="Park H.-J."/>
            <person name="Ramirez L."/>
            <person name="Alfaro M."/>
            <person name="Sun H."/>
            <person name="Tritt A."/>
            <person name="Yoshinaga Y."/>
            <person name="Zwiers L.-H."/>
            <person name="Turgeon B."/>
            <person name="Goodwin S."/>
            <person name="Spatafora J."/>
            <person name="Crous P."/>
            <person name="Grigoriev I."/>
        </authorList>
    </citation>
    <scope>NUCLEOTIDE SEQUENCE</scope>
    <source>
        <strain evidence="2">CBS 207.26</strain>
    </source>
</reference>
<feature type="region of interest" description="Disordered" evidence="1">
    <location>
        <begin position="277"/>
        <end position="338"/>
    </location>
</feature>
<dbReference type="PANTHER" id="PTHR15837:SF5">
    <property type="entry name" value="NYN DOMAIN-CONTAINING PROTEIN"/>
    <property type="match status" value="1"/>
</dbReference>
<organism evidence="2 3">
    <name type="scientific">Zopfia rhizophila CBS 207.26</name>
    <dbReference type="NCBI Taxonomy" id="1314779"/>
    <lineage>
        <taxon>Eukaryota</taxon>
        <taxon>Fungi</taxon>
        <taxon>Dikarya</taxon>
        <taxon>Ascomycota</taxon>
        <taxon>Pezizomycotina</taxon>
        <taxon>Dothideomycetes</taxon>
        <taxon>Dothideomycetes incertae sedis</taxon>
        <taxon>Zopfiaceae</taxon>
        <taxon>Zopfia</taxon>
    </lineage>
</organism>
<feature type="compositionally biased region" description="Basic and acidic residues" evidence="1">
    <location>
        <begin position="176"/>
        <end position="190"/>
    </location>
</feature>
<dbReference type="AlphaFoldDB" id="A0A6A6EZV8"/>
<evidence type="ECO:0008006" key="4">
    <source>
        <dbReference type="Google" id="ProtNLM"/>
    </source>
</evidence>
<feature type="compositionally biased region" description="Pro residues" evidence="1">
    <location>
        <begin position="90"/>
        <end position="101"/>
    </location>
</feature>
<protein>
    <recommendedName>
        <fullName evidence="4">NYN domain-containing protein</fullName>
    </recommendedName>
</protein>
<dbReference type="Proteomes" id="UP000800200">
    <property type="component" value="Unassembled WGS sequence"/>
</dbReference>
<dbReference type="InterPro" id="IPR007681">
    <property type="entry name" value="Mog1"/>
</dbReference>
<keyword evidence="3" id="KW-1185">Reference proteome</keyword>
<proteinExistence type="predicted"/>
<dbReference type="GO" id="GO:0006606">
    <property type="term" value="P:protein import into nucleus"/>
    <property type="evidence" value="ECO:0007669"/>
    <property type="project" value="TreeGrafter"/>
</dbReference>
<dbReference type="GO" id="GO:0031267">
    <property type="term" value="F:small GTPase binding"/>
    <property type="evidence" value="ECO:0007669"/>
    <property type="project" value="TreeGrafter"/>
</dbReference>
<feature type="compositionally biased region" description="Basic residues" evidence="1">
    <location>
        <begin position="284"/>
        <end position="297"/>
    </location>
</feature>
<feature type="region of interest" description="Disordered" evidence="1">
    <location>
        <begin position="137"/>
        <end position="255"/>
    </location>
</feature>
<feature type="compositionally biased region" description="Polar residues" evidence="1">
    <location>
        <begin position="194"/>
        <end position="212"/>
    </location>
</feature>
<dbReference type="CDD" id="cd18724">
    <property type="entry name" value="PIN_LabA-like"/>
    <property type="match status" value="1"/>
</dbReference>
<feature type="compositionally biased region" description="Basic and acidic residues" evidence="1">
    <location>
        <begin position="142"/>
        <end position="153"/>
    </location>
</feature>
<accession>A0A6A6EZV8</accession>
<name>A0A6A6EZV8_9PEZI</name>
<evidence type="ECO:0000313" key="2">
    <source>
        <dbReference type="EMBL" id="KAF2195436.1"/>
    </source>
</evidence>
<gene>
    <name evidence="2" type="ORF">K469DRAFT_12210</name>
</gene>
<dbReference type="PANTHER" id="PTHR15837">
    <property type="entry name" value="RAN GUANINE NUCLEOTIDE RELEASE FACTOR"/>
    <property type="match status" value="1"/>
</dbReference>
<dbReference type="OrthoDB" id="5590473at2759"/>
<feature type="compositionally biased region" description="Basic residues" evidence="1">
    <location>
        <begin position="163"/>
        <end position="175"/>
    </location>
</feature>
<evidence type="ECO:0000313" key="3">
    <source>
        <dbReference type="Proteomes" id="UP000800200"/>
    </source>
</evidence>
<dbReference type="Gene3D" id="3.40.50.1010">
    <property type="entry name" value="5'-nuclease"/>
    <property type="match status" value="1"/>
</dbReference>
<dbReference type="EMBL" id="ML994610">
    <property type="protein sequence ID" value="KAF2195436.1"/>
    <property type="molecule type" value="Genomic_DNA"/>
</dbReference>